<evidence type="ECO:0000256" key="5">
    <source>
        <dbReference type="ARBA" id="ARBA00022989"/>
    </source>
</evidence>
<accession>A0A933IBG5</accession>
<evidence type="ECO:0000256" key="7">
    <source>
        <dbReference type="ARBA" id="ARBA00023136"/>
    </source>
</evidence>
<evidence type="ECO:0000256" key="1">
    <source>
        <dbReference type="ARBA" id="ARBA00004141"/>
    </source>
</evidence>
<evidence type="ECO:0000256" key="2">
    <source>
        <dbReference type="ARBA" id="ARBA00008873"/>
    </source>
</evidence>
<dbReference type="GO" id="GO:0005886">
    <property type="term" value="C:plasma membrane"/>
    <property type="evidence" value="ECO:0007669"/>
    <property type="project" value="TreeGrafter"/>
</dbReference>
<dbReference type="InterPro" id="IPR027469">
    <property type="entry name" value="Cation_efflux_TMD_sf"/>
</dbReference>
<sequence length="306" mass="32747">MFHDHCHDHWADSFKGLWWTLVLTAIFMLVEFAGGWLSGSLALVSDAGHMLTDVLALGLSLLAIRFAITSANAKKTYGFYRLEILAALLNGVTLIVLSGYIFYEAWQRFSSPAEINSGLMIIVALAGLAVNLAGFFTLRASSKQSLNVRGAFLHVVGDLLSSVAVIIGGLVIRFTGWLLIDPILSVLIGALILKGAYGLVKESADILLEAAPAGVESAEIEQALSGMAGVRAVHHLHVWSLSSGIHALSAHVQIDDQMTSQSDALLAEIQELLEHEFGILHTTVQFECAECGDMACSPANGGEHKV</sequence>
<comment type="similarity">
    <text evidence="2">Belongs to the cation diffusion facilitator (CDF) transporter (TC 2.A.4) family. SLC30A subfamily.</text>
</comment>
<name>A0A933IBG5_UNCT6</name>
<dbReference type="InterPro" id="IPR050681">
    <property type="entry name" value="CDF/SLC30A"/>
</dbReference>
<keyword evidence="6" id="KW-0406">Ion transport</keyword>
<dbReference type="InterPro" id="IPR036837">
    <property type="entry name" value="Cation_efflux_CTD_sf"/>
</dbReference>
<dbReference type="SUPFAM" id="SSF161111">
    <property type="entry name" value="Cation efflux protein transmembrane domain-like"/>
    <property type="match status" value="1"/>
</dbReference>
<dbReference type="Gene3D" id="1.20.1510.10">
    <property type="entry name" value="Cation efflux protein transmembrane domain"/>
    <property type="match status" value="1"/>
</dbReference>
<feature type="transmembrane region" description="Helical" evidence="8">
    <location>
        <begin position="17"/>
        <end position="37"/>
    </location>
</feature>
<feature type="transmembrane region" description="Helical" evidence="8">
    <location>
        <begin position="150"/>
        <end position="172"/>
    </location>
</feature>
<evidence type="ECO:0000256" key="8">
    <source>
        <dbReference type="SAM" id="Phobius"/>
    </source>
</evidence>
<evidence type="ECO:0000259" key="10">
    <source>
        <dbReference type="Pfam" id="PF16916"/>
    </source>
</evidence>
<dbReference type="Gene3D" id="3.30.70.1350">
    <property type="entry name" value="Cation efflux protein, cytoplasmic domain"/>
    <property type="match status" value="1"/>
</dbReference>
<dbReference type="Pfam" id="PF01545">
    <property type="entry name" value="Cation_efflux"/>
    <property type="match status" value="1"/>
</dbReference>
<dbReference type="Pfam" id="PF16916">
    <property type="entry name" value="ZT_dimer"/>
    <property type="match status" value="1"/>
</dbReference>
<organism evidence="11 12">
    <name type="scientific">candidate division TA06 bacterium</name>
    <dbReference type="NCBI Taxonomy" id="2250710"/>
    <lineage>
        <taxon>Bacteria</taxon>
        <taxon>Bacteria division TA06</taxon>
    </lineage>
</organism>
<feature type="transmembrane region" description="Helical" evidence="8">
    <location>
        <begin position="115"/>
        <end position="138"/>
    </location>
</feature>
<dbReference type="Proteomes" id="UP000736328">
    <property type="component" value="Unassembled WGS sequence"/>
</dbReference>
<dbReference type="EMBL" id="JACQXR010000039">
    <property type="protein sequence ID" value="MBI4726249.1"/>
    <property type="molecule type" value="Genomic_DNA"/>
</dbReference>
<protein>
    <submittedName>
        <fullName evidence="11">Cation transporter</fullName>
    </submittedName>
</protein>
<evidence type="ECO:0000256" key="3">
    <source>
        <dbReference type="ARBA" id="ARBA00022448"/>
    </source>
</evidence>
<keyword evidence="4 8" id="KW-0812">Transmembrane</keyword>
<gene>
    <name evidence="11" type="ORF">HY768_03320</name>
</gene>
<feature type="transmembrane region" description="Helical" evidence="8">
    <location>
        <begin position="49"/>
        <end position="68"/>
    </location>
</feature>
<dbReference type="PANTHER" id="PTHR11562:SF17">
    <property type="entry name" value="RE54080P-RELATED"/>
    <property type="match status" value="1"/>
</dbReference>
<dbReference type="PANTHER" id="PTHR11562">
    <property type="entry name" value="CATION EFFLUX PROTEIN/ ZINC TRANSPORTER"/>
    <property type="match status" value="1"/>
</dbReference>
<dbReference type="InterPro" id="IPR027470">
    <property type="entry name" value="Cation_efflux_CTD"/>
</dbReference>
<keyword evidence="5 8" id="KW-1133">Transmembrane helix</keyword>
<feature type="transmembrane region" description="Helical" evidence="8">
    <location>
        <begin position="178"/>
        <end position="200"/>
    </location>
</feature>
<reference evidence="11" key="1">
    <citation type="submission" date="2020-07" db="EMBL/GenBank/DDBJ databases">
        <title>Huge and variable diversity of episymbiotic CPR bacteria and DPANN archaea in groundwater ecosystems.</title>
        <authorList>
            <person name="He C.Y."/>
            <person name="Keren R."/>
            <person name="Whittaker M."/>
            <person name="Farag I.F."/>
            <person name="Doudna J."/>
            <person name="Cate J.H.D."/>
            <person name="Banfield J.F."/>
        </authorList>
    </citation>
    <scope>NUCLEOTIDE SEQUENCE</scope>
    <source>
        <strain evidence="11">NC_groundwater_1520_Pr4_B-0.1um_53_5</strain>
    </source>
</reference>
<feature type="domain" description="Cation efflux protein cytoplasmic" evidence="10">
    <location>
        <begin position="214"/>
        <end position="287"/>
    </location>
</feature>
<feature type="transmembrane region" description="Helical" evidence="8">
    <location>
        <begin position="80"/>
        <end position="103"/>
    </location>
</feature>
<evidence type="ECO:0000313" key="11">
    <source>
        <dbReference type="EMBL" id="MBI4726249.1"/>
    </source>
</evidence>
<evidence type="ECO:0000259" key="9">
    <source>
        <dbReference type="Pfam" id="PF01545"/>
    </source>
</evidence>
<dbReference type="NCBIfam" id="TIGR01297">
    <property type="entry name" value="CDF"/>
    <property type="match status" value="1"/>
</dbReference>
<evidence type="ECO:0000256" key="4">
    <source>
        <dbReference type="ARBA" id="ARBA00022692"/>
    </source>
</evidence>
<evidence type="ECO:0000313" key="12">
    <source>
        <dbReference type="Proteomes" id="UP000736328"/>
    </source>
</evidence>
<dbReference type="AlphaFoldDB" id="A0A933IBG5"/>
<keyword evidence="7 8" id="KW-0472">Membrane</keyword>
<feature type="domain" description="Cation efflux protein transmembrane" evidence="9">
    <location>
        <begin position="20"/>
        <end position="208"/>
    </location>
</feature>
<comment type="caution">
    <text evidence="11">The sequence shown here is derived from an EMBL/GenBank/DDBJ whole genome shotgun (WGS) entry which is preliminary data.</text>
</comment>
<comment type="subcellular location">
    <subcellularLocation>
        <location evidence="1">Membrane</location>
        <topology evidence="1">Multi-pass membrane protein</topology>
    </subcellularLocation>
</comment>
<evidence type="ECO:0000256" key="6">
    <source>
        <dbReference type="ARBA" id="ARBA00023065"/>
    </source>
</evidence>
<dbReference type="InterPro" id="IPR002524">
    <property type="entry name" value="Cation_efflux"/>
</dbReference>
<dbReference type="InterPro" id="IPR058533">
    <property type="entry name" value="Cation_efflux_TM"/>
</dbReference>
<proteinExistence type="inferred from homology"/>
<dbReference type="GO" id="GO:0005385">
    <property type="term" value="F:zinc ion transmembrane transporter activity"/>
    <property type="evidence" value="ECO:0007669"/>
    <property type="project" value="TreeGrafter"/>
</dbReference>
<keyword evidence="3" id="KW-0813">Transport</keyword>
<dbReference type="SUPFAM" id="SSF160240">
    <property type="entry name" value="Cation efflux protein cytoplasmic domain-like"/>
    <property type="match status" value="1"/>
</dbReference>